<proteinExistence type="inferred from homology"/>
<dbReference type="EMBL" id="QUWK01000011">
    <property type="protein sequence ID" value="RFU94260.1"/>
    <property type="molecule type" value="Genomic_DNA"/>
</dbReference>
<evidence type="ECO:0000313" key="8">
    <source>
        <dbReference type="EMBL" id="RFU94260.1"/>
    </source>
</evidence>
<evidence type="ECO:0000256" key="2">
    <source>
        <dbReference type="ARBA" id="ARBA00006676"/>
    </source>
</evidence>
<dbReference type="AlphaFoldDB" id="A0A372MGD9"/>
<keyword evidence="6" id="KW-0862">Zinc</keyword>
<keyword evidence="5 8" id="KW-0378">Hydrolase</keyword>
<dbReference type="Proteomes" id="UP000264002">
    <property type="component" value="Unassembled WGS sequence"/>
</dbReference>
<dbReference type="InterPro" id="IPR032466">
    <property type="entry name" value="Metal_Hydrolase"/>
</dbReference>
<comment type="cofactor">
    <cofactor evidence="1">
        <name>Zn(2+)</name>
        <dbReference type="ChEBI" id="CHEBI:29105"/>
    </cofactor>
</comment>
<dbReference type="NCBIfam" id="NF006847">
    <property type="entry name" value="PRK09358.1-2"/>
    <property type="match status" value="1"/>
</dbReference>
<dbReference type="PANTHER" id="PTHR11409:SF43">
    <property type="entry name" value="ADENOSINE DEAMINASE"/>
    <property type="match status" value="1"/>
</dbReference>
<dbReference type="Pfam" id="PF00962">
    <property type="entry name" value="A_deaminase"/>
    <property type="match status" value="1"/>
</dbReference>
<keyword evidence="9" id="KW-1185">Reference proteome</keyword>
<dbReference type="EC" id="3.5.4.4" evidence="3"/>
<evidence type="ECO:0000256" key="1">
    <source>
        <dbReference type="ARBA" id="ARBA00001947"/>
    </source>
</evidence>
<comment type="caution">
    <text evidence="8">The sequence shown here is derived from an EMBL/GenBank/DDBJ whole genome shotgun (WGS) entry which is preliminary data.</text>
</comment>
<gene>
    <name evidence="8" type="ORF">DYP60_10770</name>
</gene>
<evidence type="ECO:0000313" key="9">
    <source>
        <dbReference type="Proteomes" id="UP000264002"/>
    </source>
</evidence>
<dbReference type="GO" id="GO:0005829">
    <property type="term" value="C:cytosol"/>
    <property type="evidence" value="ECO:0007669"/>
    <property type="project" value="TreeGrafter"/>
</dbReference>
<name>A0A372MGD9_9SPIR</name>
<evidence type="ECO:0000256" key="5">
    <source>
        <dbReference type="ARBA" id="ARBA00022801"/>
    </source>
</evidence>
<dbReference type="SUPFAM" id="SSF51556">
    <property type="entry name" value="Metallo-dependent hydrolases"/>
    <property type="match status" value="1"/>
</dbReference>
<dbReference type="InterPro" id="IPR006330">
    <property type="entry name" value="Ado/ade_deaminase"/>
</dbReference>
<organism evidence="8 9">
    <name type="scientific">Sphaerochaeta halotolerans</name>
    <dbReference type="NCBI Taxonomy" id="2293840"/>
    <lineage>
        <taxon>Bacteria</taxon>
        <taxon>Pseudomonadati</taxon>
        <taxon>Spirochaetota</taxon>
        <taxon>Spirochaetia</taxon>
        <taxon>Spirochaetales</taxon>
        <taxon>Sphaerochaetaceae</taxon>
        <taxon>Sphaerochaeta</taxon>
    </lineage>
</organism>
<protein>
    <recommendedName>
        <fullName evidence="3">adenosine deaminase</fullName>
        <ecNumber evidence="3">3.5.4.4</ecNumber>
    </recommendedName>
</protein>
<feature type="domain" description="Adenosine deaminase" evidence="7">
    <location>
        <begin position="17"/>
        <end position="353"/>
    </location>
</feature>
<dbReference type="GO" id="GO:0004000">
    <property type="term" value="F:adenosine deaminase activity"/>
    <property type="evidence" value="ECO:0007669"/>
    <property type="project" value="TreeGrafter"/>
</dbReference>
<evidence type="ECO:0000256" key="6">
    <source>
        <dbReference type="ARBA" id="ARBA00022833"/>
    </source>
</evidence>
<evidence type="ECO:0000259" key="7">
    <source>
        <dbReference type="Pfam" id="PF00962"/>
    </source>
</evidence>
<keyword evidence="4" id="KW-0479">Metal-binding</keyword>
<dbReference type="GO" id="GO:0046103">
    <property type="term" value="P:inosine biosynthetic process"/>
    <property type="evidence" value="ECO:0007669"/>
    <property type="project" value="TreeGrafter"/>
</dbReference>
<dbReference type="NCBIfam" id="TIGR01430">
    <property type="entry name" value="aden_deam"/>
    <property type="match status" value="1"/>
</dbReference>
<sequence>MQYDKTMVTKEIIKQIPKVELHDHLDGGLRIQTILELANTQGITLPSKDPETLHQWFVRGGKQKNLSLYLESFALTTKLMQNRAALERVAFEAVEDLASEHVCYAEIRFAPILHVHGGLTLEEAVQAVLDGLQRGTRKTGMPTGLILCAMRNQSPSVSKSIAELAVAFADRGVVGFDLAGDEIGYPAKKHLEAFQFIRSKNFNITIHAGEAFGVESIWQAVQLCGAHRIGHGVRLVEDMGIEGTRIESMGSLAAFILDRRIPMEMCLTSNVGTGAVKDYDSHPFPILFRNKFRVFLCSDNRLMSDTTITKEMEIAVQYYNLNTRDLEKITINAMKSAFIHHDQKLSIIYDVIKKQYAEIRQRYDLQD</sequence>
<accession>A0A372MGD9</accession>
<dbReference type="InterPro" id="IPR001365">
    <property type="entry name" value="A_deaminase_dom"/>
</dbReference>
<dbReference type="PANTHER" id="PTHR11409">
    <property type="entry name" value="ADENOSINE DEAMINASE"/>
    <property type="match status" value="1"/>
</dbReference>
<dbReference type="GO" id="GO:0043103">
    <property type="term" value="P:hypoxanthine salvage"/>
    <property type="evidence" value="ECO:0007669"/>
    <property type="project" value="TreeGrafter"/>
</dbReference>
<dbReference type="GO" id="GO:0046872">
    <property type="term" value="F:metal ion binding"/>
    <property type="evidence" value="ECO:0007669"/>
    <property type="project" value="UniProtKB-KW"/>
</dbReference>
<reference evidence="8 9" key="2">
    <citation type="submission" date="2018-09" db="EMBL/GenBank/DDBJ databases">
        <title>Genome of Sphaerochaeta halotolerans strain 4-11.</title>
        <authorList>
            <person name="Nazina T.N."/>
            <person name="Sokolova D.S."/>
        </authorList>
    </citation>
    <scope>NUCLEOTIDE SEQUENCE [LARGE SCALE GENOMIC DNA]</scope>
    <source>
        <strain evidence="8 9">4-11</strain>
    </source>
</reference>
<reference evidence="9" key="1">
    <citation type="submission" date="2018-08" db="EMBL/GenBank/DDBJ databases">
        <authorList>
            <person name="Grouzdev D.S."/>
            <person name="Krutkina M.S."/>
        </authorList>
    </citation>
    <scope>NUCLEOTIDE SEQUENCE [LARGE SCALE GENOMIC DNA]</scope>
    <source>
        <strain evidence="9">4-11</strain>
    </source>
</reference>
<evidence type="ECO:0000256" key="3">
    <source>
        <dbReference type="ARBA" id="ARBA00012784"/>
    </source>
</evidence>
<comment type="similarity">
    <text evidence="2">Belongs to the metallo-dependent hydrolases superfamily. Adenosine and AMP deaminases family.</text>
</comment>
<evidence type="ECO:0000256" key="4">
    <source>
        <dbReference type="ARBA" id="ARBA00022723"/>
    </source>
</evidence>
<dbReference type="Gene3D" id="3.20.20.140">
    <property type="entry name" value="Metal-dependent hydrolases"/>
    <property type="match status" value="1"/>
</dbReference>
<dbReference type="GO" id="GO:0006154">
    <property type="term" value="P:adenosine catabolic process"/>
    <property type="evidence" value="ECO:0007669"/>
    <property type="project" value="TreeGrafter"/>
</dbReference>